<dbReference type="AlphaFoldDB" id="A0A0M6WA76"/>
<dbReference type="PANTHER" id="PTHR47504:SF5">
    <property type="entry name" value="RIGHT ORIGIN-BINDING PROTEIN"/>
    <property type="match status" value="1"/>
</dbReference>
<dbReference type="PROSITE" id="PS01124">
    <property type="entry name" value="HTH_ARAC_FAMILY_2"/>
    <property type="match status" value="1"/>
</dbReference>
<evidence type="ECO:0000259" key="4">
    <source>
        <dbReference type="PROSITE" id="PS01124"/>
    </source>
</evidence>
<evidence type="ECO:0000313" key="5">
    <source>
        <dbReference type="EMBL" id="CRK85811.1"/>
    </source>
</evidence>
<dbReference type="SUPFAM" id="SSF46689">
    <property type="entry name" value="Homeodomain-like"/>
    <property type="match status" value="2"/>
</dbReference>
<dbReference type="InterPro" id="IPR018062">
    <property type="entry name" value="HTH_AraC-typ_CS"/>
</dbReference>
<gene>
    <name evidence="5" type="primary">soxS</name>
    <name evidence="5" type="ORF">SOFFGTOCOR_0394</name>
</gene>
<dbReference type="PROSITE" id="PS00041">
    <property type="entry name" value="HTH_ARAC_FAMILY_1"/>
    <property type="match status" value="1"/>
</dbReference>
<dbReference type="Proteomes" id="UP000242301">
    <property type="component" value="Unassembled WGS sequence"/>
</dbReference>
<evidence type="ECO:0000256" key="1">
    <source>
        <dbReference type="ARBA" id="ARBA00023015"/>
    </source>
</evidence>
<keyword evidence="2" id="KW-0238">DNA-binding</keyword>
<keyword evidence="3" id="KW-0804">Transcription</keyword>
<reference evidence="6" key="1">
    <citation type="submission" date="2015-05" db="EMBL/GenBank/DDBJ databases">
        <authorList>
            <person name="Manzano-Marin A."/>
        </authorList>
    </citation>
    <scope>NUCLEOTIDE SEQUENCE [LARGE SCALE GENOMIC DNA]</scope>
    <source>
        <strain evidence="6">officinalis</strain>
    </source>
</reference>
<keyword evidence="6" id="KW-1185">Reference proteome</keyword>
<dbReference type="SMART" id="SM00342">
    <property type="entry name" value="HTH_ARAC"/>
    <property type="match status" value="1"/>
</dbReference>
<sequence length="124" mass="14580">MTYFMTQKNHLALVYALSKRIEKKIDQVIYLEELAIYSGYSLWYMQKIFKKNTGITLGKYITQKKLAGTVNSLRNSNKSIFDIALDFGFGSQSHFTYMFRKEYGITPFIFRKKINTIKNKTISF</sequence>
<dbReference type="EMBL" id="CVRF01000003">
    <property type="protein sequence ID" value="CRK85811.1"/>
    <property type="molecule type" value="Genomic_DNA"/>
</dbReference>
<keyword evidence="1" id="KW-0805">Transcription regulation</keyword>
<evidence type="ECO:0000256" key="3">
    <source>
        <dbReference type="ARBA" id="ARBA00023163"/>
    </source>
</evidence>
<dbReference type="GO" id="GO:0043565">
    <property type="term" value="F:sequence-specific DNA binding"/>
    <property type="evidence" value="ECO:0007669"/>
    <property type="project" value="InterPro"/>
</dbReference>
<proteinExistence type="predicted"/>
<dbReference type="InterPro" id="IPR009057">
    <property type="entry name" value="Homeodomain-like_sf"/>
</dbReference>
<dbReference type="PANTHER" id="PTHR47504">
    <property type="entry name" value="RIGHT ORIGIN-BINDING PROTEIN"/>
    <property type="match status" value="1"/>
</dbReference>
<dbReference type="Pfam" id="PF12833">
    <property type="entry name" value="HTH_18"/>
    <property type="match status" value="1"/>
</dbReference>
<organism evidence="5 6">
    <name type="scientific">Candidatus Providencia siddallii</name>
    <dbReference type="NCBI Taxonomy" id="1715285"/>
    <lineage>
        <taxon>Bacteria</taxon>
        <taxon>Pseudomonadati</taxon>
        <taxon>Pseudomonadota</taxon>
        <taxon>Gammaproteobacteria</taxon>
        <taxon>Enterobacterales</taxon>
        <taxon>Morganellaceae</taxon>
        <taxon>Providencia</taxon>
    </lineage>
</organism>
<dbReference type="GO" id="GO:0003700">
    <property type="term" value="F:DNA-binding transcription factor activity"/>
    <property type="evidence" value="ECO:0007669"/>
    <property type="project" value="InterPro"/>
</dbReference>
<dbReference type="STRING" id="1715285.SOFFGTOCOR_0394"/>
<dbReference type="InterPro" id="IPR020449">
    <property type="entry name" value="Tscrpt_reg_AraC-type_HTH"/>
</dbReference>
<dbReference type="InterPro" id="IPR050959">
    <property type="entry name" value="MarA-like"/>
</dbReference>
<dbReference type="InterPro" id="IPR018060">
    <property type="entry name" value="HTH_AraC"/>
</dbReference>
<name>A0A0M6WA76_9GAMM</name>
<dbReference type="PRINTS" id="PR00032">
    <property type="entry name" value="HTHARAC"/>
</dbReference>
<evidence type="ECO:0000313" key="6">
    <source>
        <dbReference type="Proteomes" id="UP000242301"/>
    </source>
</evidence>
<protein>
    <submittedName>
        <fullName evidence="5">Regulatory protein SoxS</fullName>
    </submittedName>
</protein>
<dbReference type="Gene3D" id="1.10.10.60">
    <property type="entry name" value="Homeodomain-like"/>
    <property type="match status" value="2"/>
</dbReference>
<accession>A0A0M6WA76</accession>
<evidence type="ECO:0000256" key="2">
    <source>
        <dbReference type="ARBA" id="ARBA00023125"/>
    </source>
</evidence>
<feature type="domain" description="HTH araC/xylS-type" evidence="4">
    <location>
        <begin position="15"/>
        <end position="113"/>
    </location>
</feature>